<accession>A0A2U3PUL2</accession>
<proteinExistence type="predicted"/>
<dbReference type="AlphaFoldDB" id="A0A2U3PUL2"/>
<name>A0A2U3PUL2_9BRAD</name>
<dbReference type="RefSeq" id="WP_122401337.1">
    <property type="nucleotide sequence ID" value="NZ_LS398110.1"/>
</dbReference>
<evidence type="ECO:0000259" key="2">
    <source>
        <dbReference type="PROSITE" id="PS50943"/>
    </source>
</evidence>
<dbReference type="EMBL" id="LS398110">
    <property type="protein sequence ID" value="SPP92798.1"/>
    <property type="molecule type" value="Genomic_DNA"/>
</dbReference>
<dbReference type="Gene3D" id="1.10.260.40">
    <property type="entry name" value="lambda repressor-like DNA-binding domains"/>
    <property type="match status" value="1"/>
</dbReference>
<organism evidence="3 4">
    <name type="scientific">Bradyrhizobium vignae</name>
    <dbReference type="NCBI Taxonomy" id="1549949"/>
    <lineage>
        <taxon>Bacteria</taxon>
        <taxon>Pseudomonadati</taxon>
        <taxon>Pseudomonadota</taxon>
        <taxon>Alphaproteobacteria</taxon>
        <taxon>Hyphomicrobiales</taxon>
        <taxon>Nitrobacteraceae</taxon>
        <taxon>Bradyrhizobium</taxon>
    </lineage>
</organism>
<dbReference type="SMART" id="SM00530">
    <property type="entry name" value="HTH_XRE"/>
    <property type="match status" value="1"/>
</dbReference>
<feature type="domain" description="HTH cro/C1-type" evidence="2">
    <location>
        <begin position="8"/>
        <end position="63"/>
    </location>
</feature>
<evidence type="ECO:0000256" key="1">
    <source>
        <dbReference type="SAM" id="MobiDB-lite"/>
    </source>
</evidence>
<feature type="region of interest" description="Disordered" evidence="1">
    <location>
        <begin position="71"/>
        <end position="93"/>
    </location>
</feature>
<dbReference type="Proteomes" id="UP000246085">
    <property type="component" value="Chromosome BRAD3257"/>
</dbReference>
<dbReference type="SUPFAM" id="SSF47413">
    <property type="entry name" value="lambda repressor-like DNA-binding domains"/>
    <property type="match status" value="1"/>
</dbReference>
<dbReference type="KEGG" id="bvz:BRAD3257_1678"/>
<dbReference type="InterPro" id="IPR001387">
    <property type="entry name" value="Cro/C1-type_HTH"/>
</dbReference>
<dbReference type="PROSITE" id="PS50943">
    <property type="entry name" value="HTH_CROC1"/>
    <property type="match status" value="1"/>
</dbReference>
<sequence>MATLGKTLTAARERKGLSLRDAERETGISNAYLSQLEHGKIAAPSPNVLHKLAGLYGISYSTLMRDAGYPSSETLPGHHDGARLAARLGPTNPEEEDALAEYLEFIRSRKSRK</sequence>
<dbReference type="CDD" id="cd00093">
    <property type="entry name" value="HTH_XRE"/>
    <property type="match status" value="1"/>
</dbReference>
<dbReference type="GO" id="GO:0003677">
    <property type="term" value="F:DNA binding"/>
    <property type="evidence" value="ECO:0007669"/>
    <property type="project" value="InterPro"/>
</dbReference>
<dbReference type="InterPro" id="IPR010982">
    <property type="entry name" value="Lambda_DNA-bd_dom_sf"/>
</dbReference>
<dbReference type="Pfam" id="PF01381">
    <property type="entry name" value="HTH_3"/>
    <property type="match status" value="1"/>
</dbReference>
<reference evidence="3 4" key="1">
    <citation type="submission" date="2018-03" db="EMBL/GenBank/DDBJ databases">
        <authorList>
            <person name="Gully D."/>
        </authorList>
    </citation>
    <scope>NUCLEOTIDE SEQUENCE [LARGE SCALE GENOMIC DNA]</scope>
    <source>
        <strain evidence="3">ORS3257</strain>
    </source>
</reference>
<gene>
    <name evidence="3" type="ORF">BRAD3257_1678</name>
</gene>
<evidence type="ECO:0000313" key="3">
    <source>
        <dbReference type="EMBL" id="SPP92798.1"/>
    </source>
</evidence>
<protein>
    <recommendedName>
        <fullName evidence="2">HTH cro/C1-type domain-containing protein</fullName>
    </recommendedName>
</protein>
<evidence type="ECO:0000313" key="4">
    <source>
        <dbReference type="Proteomes" id="UP000246085"/>
    </source>
</evidence>